<sequence>MEVLFLPESKIMKVTKELVMLYFRGKCTTAEEAIVEVWMSENPYHGELADQWLMELDEENEELLVELAISKNDIWNNTSQEINNLKDEEPLKNENSAKLTSINFNWTSLAAVLIGINIVAFCFFLYSKSKSVEIATGFGQIQHIILPDSSKVVLNGNSKIKYQRSWDKNPREIWLDGEAFFSVTHLKNNAQFTVHLSSGKKIEVLGTEFNVINRQKHGCVVLKSGSIKLSLPDKKGDKKEIYLKPGDLVETDYASVKQSKVKKAKVNPERYYSWTKGKWTLDGTSLGEMLVHLEENYGVKVGVADDKLLKKRLSGSIPLSDNNPALLIEDIAQLFELQLEKKNNKLILAE</sequence>
<evidence type="ECO:0000256" key="1">
    <source>
        <dbReference type="SAM" id="Phobius"/>
    </source>
</evidence>
<evidence type="ECO:0000313" key="3">
    <source>
        <dbReference type="EMBL" id="SEJ47914.1"/>
    </source>
</evidence>
<dbReference type="InterPro" id="IPR006860">
    <property type="entry name" value="FecR"/>
</dbReference>
<protein>
    <submittedName>
        <fullName evidence="3">FecR family protein</fullName>
    </submittedName>
</protein>
<evidence type="ECO:0000259" key="2">
    <source>
        <dbReference type="Pfam" id="PF04773"/>
    </source>
</evidence>
<name>A0A1H6Z7E4_9BACT</name>
<dbReference type="GO" id="GO:0016989">
    <property type="term" value="F:sigma factor antagonist activity"/>
    <property type="evidence" value="ECO:0007669"/>
    <property type="project" value="TreeGrafter"/>
</dbReference>
<dbReference type="Gene3D" id="2.60.120.1440">
    <property type="match status" value="1"/>
</dbReference>
<dbReference type="AlphaFoldDB" id="A0A1H6Z7E4"/>
<keyword evidence="1" id="KW-0472">Membrane</keyword>
<dbReference type="InterPro" id="IPR012373">
    <property type="entry name" value="Ferrdict_sens_TM"/>
</dbReference>
<dbReference type="Proteomes" id="UP000199532">
    <property type="component" value="Unassembled WGS sequence"/>
</dbReference>
<proteinExistence type="predicted"/>
<reference evidence="3 4" key="1">
    <citation type="submission" date="2016-10" db="EMBL/GenBank/DDBJ databases">
        <authorList>
            <person name="de Groot N.N."/>
        </authorList>
    </citation>
    <scope>NUCLEOTIDE SEQUENCE [LARGE SCALE GENOMIC DNA]</scope>
    <source>
        <strain evidence="3 4">DSM 19938</strain>
    </source>
</reference>
<dbReference type="EMBL" id="FNXY01000008">
    <property type="protein sequence ID" value="SEJ47914.1"/>
    <property type="molecule type" value="Genomic_DNA"/>
</dbReference>
<dbReference type="PIRSF" id="PIRSF018266">
    <property type="entry name" value="FecR"/>
    <property type="match status" value="1"/>
</dbReference>
<dbReference type="PANTHER" id="PTHR30273:SF2">
    <property type="entry name" value="PROTEIN FECR"/>
    <property type="match status" value="1"/>
</dbReference>
<gene>
    <name evidence="3" type="ORF">SAMN04487995_4903</name>
</gene>
<dbReference type="STRING" id="408657.SAMN04487995_4903"/>
<dbReference type="Pfam" id="PF04773">
    <property type="entry name" value="FecR"/>
    <property type="match status" value="1"/>
</dbReference>
<feature type="domain" description="FecR protein" evidence="2">
    <location>
        <begin position="133"/>
        <end position="227"/>
    </location>
</feature>
<accession>A0A1H6Z7E4</accession>
<keyword evidence="1" id="KW-1133">Transmembrane helix</keyword>
<dbReference type="Gene3D" id="3.55.50.30">
    <property type="match status" value="1"/>
</dbReference>
<organism evidence="3 4">
    <name type="scientific">Dyadobacter koreensis</name>
    <dbReference type="NCBI Taxonomy" id="408657"/>
    <lineage>
        <taxon>Bacteria</taxon>
        <taxon>Pseudomonadati</taxon>
        <taxon>Bacteroidota</taxon>
        <taxon>Cytophagia</taxon>
        <taxon>Cytophagales</taxon>
        <taxon>Spirosomataceae</taxon>
        <taxon>Dyadobacter</taxon>
    </lineage>
</organism>
<keyword evidence="4" id="KW-1185">Reference proteome</keyword>
<dbReference type="PANTHER" id="PTHR30273">
    <property type="entry name" value="PERIPLASMIC SIGNAL SENSOR AND SIGMA FACTOR ACTIVATOR FECR-RELATED"/>
    <property type="match status" value="1"/>
</dbReference>
<evidence type="ECO:0000313" key="4">
    <source>
        <dbReference type="Proteomes" id="UP000199532"/>
    </source>
</evidence>
<keyword evidence="1" id="KW-0812">Transmembrane</keyword>
<feature type="transmembrane region" description="Helical" evidence="1">
    <location>
        <begin position="106"/>
        <end position="126"/>
    </location>
</feature>